<dbReference type="Pfam" id="PF12822">
    <property type="entry name" value="ECF_trnsprt"/>
    <property type="match status" value="1"/>
</dbReference>
<evidence type="ECO:0000256" key="1">
    <source>
        <dbReference type="ARBA" id="ARBA00004651"/>
    </source>
</evidence>
<evidence type="ECO:0000256" key="2">
    <source>
        <dbReference type="ARBA" id="ARBA00005540"/>
    </source>
</evidence>
<dbReference type="PANTHER" id="PTHR38438:SF1">
    <property type="entry name" value="RIBOFLAVIN TRANSPORTER RIBU"/>
    <property type="match status" value="1"/>
</dbReference>
<evidence type="ECO:0000313" key="9">
    <source>
        <dbReference type="EMBL" id="RXZ61909.1"/>
    </source>
</evidence>
<reference evidence="9 10" key="1">
    <citation type="journal article" date="2019" name="Gut">
        <title>Antibiotics-induced monodominance of a novel gut bacterial order.</title>
        <authorList>
            <person name="Hildebrand F."/>
            <person name="Moitinho-Silva L."/>
            <person name="Blasche S."/>
            <person name="Jahn M.T."/>
            <person name="Gossmann T.I."/>
            <person name="Heuerta-Cepas J."/>
            <person name="Hercog R."/>
            <person name="Luetge M."/>
            <person name="Bahram M."/>
            <person name="Pryszlak A."/>
            <person name="Alves R.J."/>
            <person name="Waszak S.M."/>
            <person name="Zhu A."/>
            <person name="Ye L."/>
            <person name="Costea P.I."/>
            <person name="Aalvink S."/>
            <person name="Belzer C."/>
            <person name="Forslund S.K."/>
            <person name="Sunagawa S."/>
            <person name="Hentschel U."/>
            <person name="Merten C."/>
            <person name="Patil K.R."/>
            <person name="Benes V."/>
            <person name="Bork P."/>
        </authorList>
    </citation>
    <scope>NUCLEOTIDE SEQUENCE [LARGE SCALE GENOMIC DNA]</scope>
    <source>
        <strain evidence="9 10">HDS1380</strain>
    </source>
</reference>
<dbReference type="Proteomes" id="UP000291269">
    <property type="component" value="Unassembled WGS sequence"/>
</dbReference>
<protein>
    <submittedName>
        <fullName evidence="9">ECF transporter S component</fullName>
    </submittedName>
</protein>
<keyword evidence="6 8" id="KW-1133">Transmembrane helix</keyword>
<evidence type="ECO:0000256" key="3">
    <source>
        <dbReference type="ARBA" id="ARBA00022448"/>
    </source>
</evidence>
<dbReference type="OrthoDB" id="9809216at2"/>
<dbReference type="InterPro" id="IPR024529">
    <property type="entry name" value="ECF_trnsprt_substrate-spec"/>
</dbReference>
<dbReference type="GO" id="GO:0005886">
    <property type="term" value="C:plasma membrane"/>
    <property type="evidence" value="ECO:0007669"/>
    <property type="project" value="UniProtKB-SubCell"/>
</dbReference>
<dbReference type="GO" id="GO:0032217">
    <property type="term" value="F:riboflavin transmembrane transporter activity"/>
    <property type="evidence" value="ECO:0007669"/>
    <property type="project" value="InterPro"/>
</dbReference>
<keyword evidence="5 8" id="KW-0812">Transmembrane</keyword>
<comment type="caution">
    <text evidence="9">The sequence shown here is derived from an EMBL/GenBank/DDBJ whole genome shotgun (WGS) entry which is preliminary data.</text>
</comment>
<feature type="transmembrane region" description="Helical" evidence="8">
    <location>
        <begin position="135"/>
        <end position="154"/>
    </location>
</feature>
<evidence type="ECO:0000313" key="10">
    <source>
        <dbReference type="Proteomes" id="UP000291269"/>
    </source>
</evidence>
<dbReference type="PANTHER" id="PTHR38438">
    <property type="entry name" value="RIBOFLAVIN TRANSPORTER RIBU"/>
    <property type="match status" value="1"/>
</dbReference>
<keyword evidence="7 8" id="KW-0472">Membrane</keyword>
<evidence type="ECO:0000256" key="4">
    <source>
        <dbReference type="ARBA" id="ARBA00022475"/>
    </source>
</evidence>
<feature type="transmembrane region" description="Helical" evidence="8">
    <location>
        <begin position="161"/>
        <end position="183"/>
    </location>
</feature>
<feature type="transmembrane region" description="Helical" evidence="8">
    <location>
        <begin position="64"/>
        <end position="85"/>
    </location>
</feature>
<dbReference type="AlphaFoldDB" id="A0A4Q2KD00"/>
<gene>
    <name evidence="9" type="ORF">ESZ91_05850</name>
</gene>
<evidence type="ECO:0000256" key="7">
    <source>
        <dbReference type="ARBA" id="ARBA00023136"/>
    </source>
</evidence>
<organism evidence="9 10">
    <name type="scientific">Candidatus Borkfalkia ceftriaxoniphila</name>
    <dbReference type="NCBI Taxonomy" id="2508949"/>
    <lineage>
        <taxon>Bacteria</taxon>
        <taxon>Bacillati</taxon>
        <taxon>Bacillota</taxon>
        <taxon>Clostridia</taxon>
        <taxon>Christensenellales</taxon>
        <taxon>Christensenellaceae</taxon>
        <taxon>Candidatus Borkfalkia</taxon>
    </lineage>
</organism>
<dbReference type="EMBL" id="SDOZ01000002">
    <property type="protein sequence ID" value="RXZ61909.1"/>
    <property type="molecule type" value="Genomic_DNA"/>
</dbReference>
<evidence type="ECO:0000256" key="5">
    <source>
        <dbReference type="ARBA" id="ARBA00022692"/>
    </source>
</evidence>
<comment type="similarity">
    <text evidence="2">Belongs to the prokaryotic riboflavin transporter (P-RFT) (TC 2.A.87) family.</text>
</comment>
<proteinExistence type="inferred from homology"/>
<keyword evidence="3" id="KW-0813">Transport</keyword>
<name>A0A4Q2KD00_9FIRM</name>
<evidence type="ECO:0000256" key="6">
    <source>
        <dbReference type="ARBA" id="ARBA00022989"/>
    </source>
</evidence>
<dbReference type="InterPro" id="IPR025720">
    <property type="entry name" value="RibU"/>
</dbReference>
<sequence>MFGVRILCAETLKCSPVFERGFLSPLGKYIFRGIFIMQEEHLHAAAPVEEPPARKEKFFSARRIAKIALLSALAYVVTFLEFPIFPAAPFLKLDFSAVFVLLGGFMYGPVTAVVISGVKELLSLLDTQTAGVGELANFLLTFSFIIVPTFVYRYKKGIKTVCITLAVGCVLLNAAGLVVNRYINFPLYAQFLSMTAAEAFAVLWWYIVLFNLVKGIAVSLVTVLLYKRISRLFNRF</sequence>
<accession>A0A4Q2KD00</accession>
<keyword evidence="4" id="KW-1003">Cell membrane</keyword>
<evidence type="ECO:0000256" key="8">
    <source>
        <dbReference type="SAM" id="Phobius"/>
    </source>
</evidence>
<feature type="transmembrane region" description="Helical" evidence="8">
    <location>
        <begin position="97"/>
        <end position="115"/>
    </location>
</feature>
<dbReference type="Gene3D" id="1.10.1760.20">
    <property type="match status" value="1"/>
</dbReference>
<feature type="transmembrane region" description="Helical" evidence="8">
    <location>
        <begin position="203"/>
        <end position="226"/>
    </location>
</feature>
<keyword evidence="10" id="KW-1185">Reference proteome</keyword>
<comment type="subcellular location">
    <subcellularLocation>
        <location evidence="1">Cell membrane</location>
        <topology evidence="1">Multi-pass membrane protein</topology>
    </subcellularLocation>
</comment>